<organism evidence="1 2">
    <name type="scientific">Reticulomyxa filosa</name>
    <dbReference type="NCBI Taxonomy" id="46433"/>
    <lineage>
        <taxon>Eukaryota</taxon>
        <taxon>Sar</taxon>
        <taxon>Rhizaria</taxon>
        <taxon>Retaria</taxon>
        <taxon>Foraminifera</taxon>
        <taxon>Monothalamids</taxon>
        <taxon>Reticulomyxidae</taxon>
        <taxon>Reticulomyxa</taxon>
    </lineage>
</organism>
<proteinExistence type="predicted"/>
<keyword evidence="2" id="KW-1185">Reference proteome</keyword>
<name>X6NTW6_RETFI</name>
<accession>X6NTW6</accession>
<dbReference type="AlphaFoldDB" id="X6NTW6"/>
<protein>
    <submittedName>
        <fullName evidence="1">Uncharacterized protein</fullName>
    </submittedName>
</protein>
<evidence type="ECO:0000313" key="1">
    <source>
        <dbReference type="EMBL" id="ETO29368.1"/>
    </source>
</evidence>
<sequence>MADIKAQLDNSQKQADFIGTLVTDGLTERPTDWESFKSNAINDKALLALTENDLNSLFPNLDNDWMNTRQCTKKEVLYTFEYKKYFL</sequence>
<evidence type="ECO:0000313" key="2">
    <source>
        <dbReference type="Proteomes" id="UP000023152"/>
    </source>
</evidence>
<reference evidence="1 2" key="1">
    <citation type="journal article" date="2013" name="Curr. Biol.">
        <title>The Genome of the Foraminiferan Reticulomyxa filosa.</title>
        <authorList>
            <person name="Glockner G."/>
            <person name="Hulsmann N."/>
            <person name="Schleicher M."/>
            <person name="Noegel A.A."/>
            <person name="Eichinger L."/>
            <person name="Gallinger C."/>
            <person name="Pawlowski J."/>
            <person name="Sierra R."/>
            <person name="Euteneuer U."/>
            <person name="Pillet L."/>
            <person name="Moustafa A."/>
            <person name="Platzer M."/>
            <person name="Groth M."/>
            <person name="Szafranski K."/>
            <person name="Schliwa M."/>
        </authorList>
    </citation>
    <scope>NUCLEOTIDE SEQUENCE [LARGE SCALE GENOMIC DNA]</scope>
</reference>
<comment type="caution">
    <text evidence="1">The sequence shown here is derived from an EMBL/GenBank/DDBJ whole genome shotgun (WGS) entry which is preliminary data.</text>
</comment>
<gene>
    <name evidence="1" type="ORF">RFI_07754</name>
</gene>
<dbReference type="Proteomes" id="UP000023152">
    <property type="component" value="Unassembled WGS sequence"/>
</dbReference>
<dbReference type="EMBL" id="ASPP01006096">
    <property type="protein sequence ID" value="ETO29368.1"/>
    <property type="molecule type" value="Genomic_DNA"/>
</dbReference>